<evidence type="ECO:0000259" key="1">
    <source>
        <dbReference type="PROSITE" id="PS51782"/>
    </source>
</evidence>
<proteinExistence type="predicted"/>
<organism evidence="2">
    <name type="scientific">Hemiselmis tepida</name>
    <dbReference type="NCBI Taxonomy" id="464990"/>
    <lineage>
        <taxon>Eukaryota</taxon>
        <taxon>Cryptophyceae</taxon>
        <taxon>Cryptomonadales</taxon>
        <taxon>Hemiselmidaceae</taxon>
        <taxon>Hemiselmis</taxon>
    </lineage>
</organism>
<evidence type="ECO:0000313" key="2">
    <source>
        <dbReference type="EMBL" id="CAD8807588.1"/>
    </source>
</evidence>
<name>A0A7S0WBU6_9CRYP</name>
<reference evidence="2" key="1">
    <citation type="submission" date="2021-01" db="EMBL/GenBank/DDBJ databases">
        <authorList>
            <person name="Corre E."/>
            <person name="Pelletier E."/>
            <person name="Niang G."/>
            <person name="Scheremetjew M."/>
            <person name="Finn R."/>
            <person name="Kale V."/>
            <person name="Holt S."/>
            <person name="Cochrane G."/>
            <person name="Meng A."/>
            <person name="Brown T."/>
            <person name="Cohen L."/>
        </authorList>
    </citation>
    <scope>NUCLEOTIDE SEQUENCE</scope>
    <source>
        <strain evidence="2">CCMP443</strain>
    </source>
</reference>
<accession>A0A7S0WBU6</accession>
<dbReference type="CDD" id="cd00118">
    <property type="entry name" value="LysM"/>
    <property type="match status" value="1"/>
</dbReference>
<dbReference type="Gene3D" id="3.10.350.10">
    <property type="entry name" value="LysM domain"/>
    <property type="match status" value="1"/>
</dbReference>
<dbReference type="SMART" id="SM00257">
    <property type="entry name" value="LysM"/>
    <property type="match status" value="1"/>
</dbReference>
<gene>
    <name evidence="2" type="ORF">HTEP1355_LOCUS21268</name>
</gene>
<sequence>MLQATMHWERVGMTPQFVKASALGQYNGPCGIYSREYSINPQCGDLSFGVLATPLVGQPGYPRRYLMRLTLSLVVDRELWTAKSVTKPSRGTTWPHGTLCRDTSQPVTKAGNCLRDAGQLLNHWVVNETKTGWNVLQYTELFDYDPGSGINAGLFPTLADVPENVTWGFNYTELRYPRCDTITNPVNPPTCYCQTIECLPSTEAAVGGDYWTVDSTITFSTDGVNFVDGVTPLTDNHSPRFTVPPIVYVPHMNPDENVTFQIAAVDEDGATRLTFGKGGTGVVSVSPSGVVTVPPLLSRFVAPSANAGAPILPTYTINHLFRARVKAIDPVPNPPISTTVEFYVKSCAFGGPVPLNRKPDGTGYFTYSGGKSTPVFVEVGHGRCTESDGTALSPMVADRIACLGMSKTWEPVWVTAPTTKFQCRLGVECVAAVTAVQLDFSSTAECSFSGVAGGVRCSSLMGSGLGAVMDYDLISANGEHAAWPDSTTFENPAVVRIYPFAGRAAYPLPYVADIGRREAFCVAARNNATDTSVSECWSPPHCVEVEVLGSIPQTVSPAISDTCPDRTAADISQYREGECPDIYLCGNSDSFGEIVLHGMDADEGETVNVKIDTLGLTNLGQNLGDPANGYSSSLLNASVLVYPLNDPPTNTYCRERTVDPTLPVALLPAVPALAPGPSISSGGGVRCNSGLMKVTFNLDFAPSGNSPITAQTDSRGYSYAAVGEDKVLCYTISDNQAAVWGRGLNNHYSRCHIVRLRAPPVFLVNPSLPLDSPFAGVGPLGLGAGEATVDVEMGQSFNFTVRARDPNTEDAVSIFFLQDPGVPLDGKVTEQVCVDHGTESNIQPNGVYRTYTNCTDGTPQGGARYCPTVRSPCSEAYRQVIWTPQPGSEGNTFRVCAIARDDKGYCAASFYRRNPSCPPSLAENDVCTLDPVVGASRSATPQGFYGDPLCVNLRVIPPMPYWNNYTVATDNATAGPAEKLGHVGCDIRYAIAATDPRYDMAIELDPSTPLPPGASLIPRRSGGTAEVEFRWTPQRGTEGSRRTVCFRAFPKVSFRSHLSPEYQEATVGGELPVRCLAVTVRRCKYCVGGAETLLTKMKEYSVDMNWLRLWAANGNDDGDPLTMQVEDPGVLSTGLLDGVANGQLLNIGPIYRLLPGETLHQVAARFRTTVKSLLDLNPDIQSAELVRVGQDLCMIPCTF</sequence>
<dbReference type="InterPro" id="IPR036779">
    <property type="entry name" value="LysM_dom_sf"/>
</dbReference>
<dbReference type="PROSITE" id="PS51782">
    <property type="entry name" value="LYSM"/>
    <property type="match status" value="1"/>
</dbReference>
<dbReference type="EMBL" id="HBFN01036645">
    <property type="protein sequence ID" value="CAD8807588.1"/>
    <property type="molecule type" value="Transcribed_RNA"/>
</dbReference>
<dbReference type="Pfam" id="PF01476">
    <property type="entry name" value="LysM"/>
    <property type="match status" value="1"/>
</dbReference>
<dbReference type="AlphaFoldDB" id="A0A7S0WBU6"/>
<feature type="domain" description="LysM" evidence="1">
    <location>
        <begin position="1149"/>
        <end position="1194"/>
    </location>
</feature>
<dbReference type="InterPro" id="IPR018392">
    <property type="entry name" value="LysM"/>
</dbReference>
<protein>
    <recommendedName>
        <fullName evidence="1">LysM domain-containing protein</fullName>
    </recommendedName>
</protein>